<protein>
    <submittedName>
        <fullName evidence="1">Uncharacterized protein</fullName>
    </submittedName>
</protein>
<keyword evidence="2" id="KW-1185">Reference proteome</keyword>
<dbReference type="EMBL" id="BRXR01000001">
    <property type="protein sequence ID" value="GLC30656.1"/>
    <property type="molecule type" value="Genomic_DNA"/>
</dbReference>
<accession>A0ABQ5N612</accession>
<dbReference type="Proteomes" id="UP001208567">
    <property type="component" value="Unassembled WGS sequence"/>
</dbReference>
<proteinExistence type="predicted"/>
<organism evidence="1 2">
    <name type="scientific">Clostridium omnivorum</name>
    <dbReference type="NCBI Taxonomy" id="1604902"/>
    <lineage>
        <taxon>Bacteria</taxon>
        <taxon>Bacillati</taxon>
        <taxon>Bacillota</taxon>
        <taxon>Clostridia</taxon>
        <taxon>Eubacteriales</taxon>
        <taxon>Clostridiaceae</taxon>
        <taxon>Clostridium</taxon>
    </lineage>
</organism>
<evidence type="ECO:0000313" key="2">
    <source>
        <dbReference type="Proteomes" id="UP001208567"/>
    </source>
</evidence>
<name>A0ABQ5N612_9CLOT</name>
<evidence type="ECO:0000313" key="1">
    <source>
        <dbReference type="EMBL" id="GLC30656.1"/>
    </source>
</evidence>
<comment type="caution">
    <text evidence="1">The sequence shown here is derived from an EMBL/GenBank/DDBJ whole genome shotgun (WGS) entry which is preliminary data.</text>
</comment>
<gene>
    <name evidence="1" type="ORF">bsdE14_20660</name>
</gene>
<sequence>MGYNIIDILNKGIDVSTKRKAIFEVIGQKNCDIPSIKIMSTVLGKQVDRTIKYYKELKMEITPEECDEIDFVIYDKISFLINEFSSRLYVPEIDNIRDFLRFSLNLEKDLYSLLVNIQGRLVKNTNAEHTKTYQTLTKAIKNVSSHIETLKDLLK</sequence>
<dbReference type="RefSeq" id="WP_264849931.1">
    <property type="nucleotide sequence ID" value="NZ_BRXR01000001.1"/>
</dbReference>
<reference evidence="1 2" key="1">
    <citation type="journal article" date="2024" name="Int. J. Syst. Evol. Microbiol.">
        <title>Clostridium omnivorum sp. nov., isolated from anoxic soil under the treatment of reductive soil disinfestation.</title>
        <authorList>
            <person name="Ueki A."/>
            <person name="Tonouchi A."/>
            <person name="Kaku N."/>
            <person name="Honma S."/>
            <person name="Ueki K."/>
        </authorList>
    </citation>
    <scope>NUCLEOTIDE SEQUENCE [LARGE SCALE GENOMIC DNA]</scope>
    <source>
        <strain evidence="1 2">E14</strain>
    </source>
</reference>